<reference evidence="3" key="3">
    <citation type="submission" date="2016-09" db="EMBL/GenBank/DDBJ databases">
        <title>Genome-wide Diversity of Wild Populations of Erinnyis ello granulovirus (ErelGV).</title>
        <authorList>
            <person name="Brito A.F."/>
            <person name="Melo F.L."/>
            <person name="Ardisson-Araujo D.M.P."/>
            <person name="Sihler W."/>
            <person name="Souza M.L."/>
            <person name="Ribeiro B.M."/>
        </authorList>
    </citation>
    <scope>NUCLEOTIDE SEQUENCE</scope>
    <source>
        <strain evidence="5">ErelGV-00</strain>
        <strain evidence="3">ErelGV-98</strain>
        <strain evidence="4">ErelGV-99</strain>
    </source>
</reference>
<reference evidence="2 6" key="1">
    <citation type="journal article" date="2014" name="BMC Genomics">
        <title>Genome sequence of Erinnyis ello granulovirus (ErelGV), a natural cassava hornworm pesticide and the first sequenced sphingid-infecting betabaculovirus.</title>
        <authorList>
            <person name="Ardisson-Araujo D.M."/>
            <person name="de Melo F.L."/>
            <person name="Andrade M.D."/>
            <person name="Sihler W."/>
            <person name="Bao S.N."/>
            <person name="Ribeiro B.M."/>
            <person name="de Souza M.L."/>
        </authorList>
    </citation>
    <scope>NUCLEOTIDE SEQUENCE [LARGE SCALE GENOMIC DNA]</scope>
    <source>
        <strain evidence="2">S86</strain>
    </source>
</reference>
<dbReference type="Proteomes" id="UP000201628">
    <property type="component" value="Segment"/>
</dbReference>
<dbReference type="RefSeq" id="YP_009091889.1">
    <property type="nucleotide sequence ID" value="NC_025257.1"/>
</dbReference>
<dbReference type="EMBL" id="KX859081">
    <property type="protein sequence ID" value="ARX71649.1"/>
    <property type="molecule type" value="Genomic_DNA"/>
</dbReference>
<proteinExistence type="predicted"/>
<dbReference type="EMBL" id="KX859080">
    <property type="protein sequence ID" value="ARX71519.1"/>
    <property type="molecule type" value="Genomic_DNA"/>
</dbReference>
<dbReference type="GeneID" id="20712800"/>
<evidence type="ECO:0000313" key="6">
    <source>
        <dbReference type="Proteomes" id="UP000201628"/>
    </source>
</evidence>
<dbReference type="OrthoDB" id="15150at10239"/>
<dbReference type="EMBL" id="KX859082">
    <property type="protein sequence ID" value="ARX71779.1"/>
    <property type="molecule type" value="Genomic_DNA"/>
</dbReference>
<protein>
    <submittedName>
        <fullName evidence="3">39k</fullName>
    </submittedName>
    <submittedName>
        <fullName evidence="2">PP31</fullName>
    </submittedName>
</protein>
<feature type="compositionally biased region" description="Acidic residues" evidence="1">
    <location>
        <begin position="261"/>
        <end position="278"/>
    </location>
</feature>
<dbReference type="KEGG" id="vg:20712800"/>
<accession>A0A097DAM6</accession>
<evidence type="ECO:0000313" key="3">
    <source>
        <dbReference type="EMBL" id="ARX71519.1"/>
    </source>
</evidence>
<feature type="region of interest" description="Disordered" evidence="1">
    <location>
        <begin position="250"/>
        <end position="278"/>
    </location>
</feature>
<organism evidence="2 6">
    <name type="scientific">Erinnyis ello granulovirus</name>
    <dbReference type="NCBI Taxonomy" id="307444"/>
    <lineage>
        <taxon>Viruses</taxon>
        <taxon>Viruses incertae sedis</taxon>
        <taxon>Naldaviricetes</taxon>
        <taxon>Lefavirales</taxon>
        <taxon>Baculoviridae</taxon>
        <taxon>Betabaculovirus</taxon>
        <taxon>Betabaculovirus erellonis</taxon>
    </lineage>
</organism>
<reference evidence="2" key="2">
    <citation type="submission" date="2014-02" db="EMBL/GenBank/DDBJ databases">
        <authorList>
            <person name="Ardisson-Araujo D.M.P."/>
            <person name="Melo F.L."/>
            <person name="Andrade M.S."/>
            <person name="Sihler W."/>
            <person name="Bao S.N."/>
            <person name="Ribeiro B.M."/>
            <person name="Souza M.L."/>
        </authorList>
    </citation>
    <scope>NUCLEOTIDE SEQUENCE</scope>
    <source>
        <strain evidence="2">S86</strain>
    </source>
</reference>
<sequence>MADYTNNNNNNNKNGGVEYVLDIKNINNRDVLLKLFNDAHFKHLLRDSQYSVDLKPEICVNNKRIVVAKKKKSSTPYVINSFIIYTSFLSNAKIKLVKDNKAWKLMETVDPVSMRPVDEDGYAFRQLIEELEEFHKRLVFDDKCEHKTNALRKKIIGYAKTMLTASYNNEPIPKPSVDVDEEINECDQEVNAKFVKAAEELYKHADNFVEKTSNFKKFLIRHHLLKSDDVETPNSNVGVKRKSHRTVAAPIANKRRLTADMENDDDVDDSEEDNVTSL</sequence>
<evidence type="ECO:0000256" key="1">
    <source>
        <dbReference type="SAM" id="MobiDB-lite"/>
    </source>
</evidence>
<evidence type="ECO:0000313" key="5">
    <source>
        <dbReference type="EMBL" id="ARX71779.1"/>
    </source>
</evidence>
<keyword evidence="6" id="KW-1185">Reference proteome</keyword>
<dbReference type="EMBL" id="KJ406702">
    <property type="protein sequence ID" value="AIS92050.1"/>
    <property type="molecule type" value="Genomic_DNA"/>
</dbReference>
<gene>
    <name evidence="3" type="ORF">EREL_050</name>
</gene>
<name>A0A097DAM6_9BBAC</name>
<evidence type="ECO:0000313" key="4">
    <source>
        <dbReference type="EMBL" id="ARX71649.1"/>
    </source>
</evidence>
<evidence type="ECO:0000313" key="2">
    <source>
        <dbReference type="EMBL" id="AIS92050.1"/>
    </source>
</evidence>